<dbReference type="Pfam" id="PF00612">
    <property type="entry name" value="IQ"/>
    <property type="match status" value="2"/>
</dbReference>
<name>A0A2H9ZXC7_9ASPA</name>
<dbReference type="InterPro" id="IPR001609">
    <property type="entry name" value="Myosin_head_motor_dom-like"/>
</dbReference>
<keyword evidence="1 8" id="KW-0547">Nucleotide-binding</keyword>
<reference evidence="13 14" key="1">
    <citation type="journal article" date="2017" name="Nature">
        <title>The Apostasia genome and the evolution of orchids.</title>
        <authorList>
            <person name="Zhang G.Q."/>
            <person name="Liu K.W."/>
            <person name="Li Z."/>
            <person name="Lohaus R."/>
            <person name="Hsiao Y.Y."/>
            <person name="Niu S.C."/>
            <person name="Wang J.Y."/>
            <person name="Lin Y.C."/>
            <person name="Xu Q."/>
            <person name="Chen L.J."/>
            <person name="Yoshida K."/>
            <person name="Fujiwara S."/>
            <person name="Wang Z.W."/>
            <person name="Zhang Y.Q."/>
            <person name="Mitsuda N."/>
            <person name="Wang M."/>
            <person name="Liu G.H."/>
            <person name="Pecoraro L."/>
            <person name="Huang H.X."/>
            <person name="Xiao X.J."/>
            <person name="Lin M."/>
            <person name="Wu X.Y."/>
            <person name="Wu W.L."/>
            <person name="Chen Y.Y."/>
            <person name="Chang S.B."/>
            <person name="Sakamoto S."/>
            <person name="Ohme-Takagi M."/>
            <person name="Yagi M."/>
            <person name="Zeng S.J."/>
            <person name="Shen C.Y."/>
            <person name="Yeh C.M."/>
            <person name="Luo Y.B."/>
            <person name="Tsai W.C."/>
            <person name="Van de Peer Y."/>
            <person name="Liu Z.J."/>
        </authorList>
    </citation>
    <scope>NUCLEOTIDE SEQUENCE [LARGE SCALE GENOMIC DNA]</scope>
    <source>
        <strain evidence="14">cv. Shenzhen</strain>
        <tissue evidence="13">Stem</tissue>
    </source>
</reference>
<evidence type="ECO:0000256" key="4">
    <source>
        <dbReference type="ARBA" id="ARBA00023054"/>
    </source>
</evidence>
<dbReference type="InterPro" id="IPR036961">
    <property type="entry name" value="Kinesin_motor_dom_sf"/>
</dbReference>
<dbReference type="SMART" id="SM00242">
    <property type="entry name" value="MYSc"/>
    <property type="match status" value="1"/>
</dbReference>
<dbReference type="Proteomes" id="UP000236161">
    <property type="component" value="Unassembled WGS sequence"/>
</dbReference>
<dbReference type="PANTHER" id="PTHR13140">
    <property type="entry name" value="MYOSIN"/>
    <property type="match status" value="1"/>
</dbReference>
<evidence type="ECO:0000256" key="2">
    <source>
        <dbReference type="ARBA" id="ARBA00022840"/>
    </source>
</evidence>
<accession>A0A2H9ZXC7</accession>
<proteinExistence type="inferred from homology"/>
<evidence type="ECO:0000256" key="8">
    <source>
        <dbReference type="PROSITE-ProRule" id="PRU00782"/>
    </source>
</evidence>
<keyword evidence="3" id="KW-0112">Calmodulin-binding</keyword>
<dbReference type="PROSITE" id="PS51844">
    <property type="entry name" value="SH3_LIKE"/>
    <property type="match status" value="1"/>
</dbReference>
<dbReference type="Gene3D" id="1.20.5.190">
    <property type="match status" value="1"/>
</dbReference>
<organism evidence="13 14">
    <name type="scientific">Apostasia shenzhenica</name>
    <dbReference type="NCBI Taxonomy" id="1088818"/>
    <lineage>
        <taxon>Eukaryota</taxon>
        <taxon>Viridiplantae</taxon>
        <taxon>Streptophyta</taxon>
        <taxon>Embryophyta</taxon>
        <taxon>Tracheophyta</taxon>
        <taxon>Spermatophyta</taxon>
        <taxon>Magnoliopsida</taxon>
        <taxon>Liliopsida</taxon>
        <taxon>Asparagales</taxon>
        <taxon>Orchidaceae</taxon>
        <taxon>Apostasioideae</taxon>
        <taxon>Apostasia</taxon>
    </lineage>
</organism>
<dbReference type="GO" id="GO:0016020">
    <property type="term" value="C:membrane"/>
    <property type="evidence" value="ECO:0007669"/>
    <property type="project" value="TreeGrafter"/>
</dbReference>
<dbReference type="SMART" id="SM00015">
    <property type="entry name" value="IQ"/>
    <property type="match status" value="3"/>
</dbReference>
<dbReference type="GO" id="GO:0030048">
    <property type="term" value="P:actin filament-based movement"/>
    <property type="evidence" value="ECO:0007669"/>
    <property type="project" value="UniProtKB-ARBA"/>
</dbReference>
<evidence type="ECO:0000256" key="1">
    <source>
        <dbReference type="ARBA" id="ARBA00022741"/>
    </source>
</evidence>
<dbReference type="Gene3D" id="3.40.850.10">
    <property type="entry name" value="Kinesin motor domain"/>
    <property type="match status" value="2"/>
</dbReference>
<keyword evidence="5 8" id="KW-0518">Myosin</keyword>
<evidence type="ECO:0000259" key="12">
    <source>
        <dbReference type="PROSITE" id="PS51844"/>
    </source>
</evidence>
<dbReference type="Pfam" id="PF00063">
    <property type="entry name" value="Myosin_head"/>
    <property type="match status" value="2"/>
</dbReference>
<keyword evidence="4 9" id="KW-0175">Coiled coil</keyword>
<keyword evidence="2 8" id="KW-0067">ATP-binding</keyword>
<feature type="domain" description="Myosin N-terminal SH3-like" evidence="12">
    <location>
        <begin position="150"/>
        <end position="199"/>
    </location>
</feature>
<dbReference type="OrthoDB" id="728638at2759"/>
<feature type="binding site" evidence="8">
    <location>
        <begin position="294"/>
        <end position="301"/>
    </location>
    <ligand>
        <name>ATP</name>
        <dbReference type="ChEBI" id="CHEBI:30616"/>
    </ligand>
</feature>
<evidence type="ECO:0000256" key="7">
    <source>
        <dbReference type="ARBA" id="ARBA00023203"/>
    </source>
</evidence>
<comment type="caution">
    <text evidence="8">Lacks conserved residue(s) required for the propagation of feature annotation.</text>
</comment>
<dbReference type="PRINTS" id="PR00193">
    <property type="entry name" value="MYOSINHEAVY"/>
</dbReference>
<gene>
    <name evidence="13" type="ORF">AXF42_Ash016258</name>
</gene>
<dbReference type="GO" id="GO:0005516">
    <property type="term" value="F:calmodulin binding"/>
    <property type="evidence" value="ECO:0007669"/>
    <property type="project" value="UniProtKB-KW"/>
</dbReference>
<dbReference type="STRING" id="1088818.A0A2H9ZXC7"/>
<dbReference type="GO" id="GO:0005524">
    <property type="term" value="F:ATP binding"/>
    <property type="evidence" value="ECO:0007669"/>
    <property type="project" value="UniProtKB-UniRule"/>
</dbReference>
<feature type="coiled-coil region" evidence="9">
    <location>
        <begin position="654"/>
        <end position="688"/>
    </location>
</feature>
<evidence type="ECO:0000256" key="5">
    <source>
        <dbReference type="ARBA" id="ARBA00023123"/>
    </source>
</evidence>
<evidence type="ECO:0000259" key="11">
    <source>
        <dbReference type="PROSITE" id="PS51456"/>
    </source>
</evidence>
<dbReference type="PROSITE" id="PS51456">
    <property type="entry name" value="MYOSIN_MOTOR"/>
    <property type="match status" value="1"/>
</dbReference>
<dbReference type="InterPro" id="IPR057535">
    <property type="entry name" value="MYO1-3_N_SH3"/>
</dbReference>
<evidence type="ECO:0000256" key="9">
    <source>
        <dbReference type="SAM" id="Coils"/>
    </source>
</evidence>
<evidence type="ECO:0000256" key="3">
    <source>
        <dbReference type="ARBA" id="ARBA00022860"/>
    </source>
</evidence>
<keyword evidence="14" id="KW-1185">Reference proteome</keyword>
<feature type="region of interest" description="Disordered" evidence="10">
    <location>
        <begin position="24"/>
        <end position="55"/>
    </location>
</feature>
<dbReference type="EMBL" id="KZ453008">
    <property type="protein sequence ID" value="PKA47912.1"/>
    <property type="molecule type" value="Genomic_DNA"/>
</dbReference>
<keyword evidence="6 8" id="KW-0505">Motor protein</keyword>
<evidence type="ECO:0000256" key="6">
    <source>
        <dbReference type="ARBA" id="ARBA00023175"/>
    </source>
</evidence>
<dbReference type="InterPro" id="IPR004009">
    <property type="entry name" value="SH3_Myosin"/>
</dbReference>
<protein>
    <recommendedName>
        <fullName evidence="15">Myosin-2</fullName>
    </recommendedName>
</protein>
<dbReference type="GO" id="GO:0007015">
    <property type="term" value="P:actin filament organization"/>
    <property type="evidence" value="ECO:0007669"/>
    <property type="project" value="TreeGrafter"/>
</dbReference>
<feature type="domain" description="Myosin motor" evidence="11">
    <location>
        <begin position="203"/>
        <end position="516"/>
    </location>
</feature>
<comment type="similarity">
    <text evidence="8">Belongs to the TRAFAC class myosin-kinesin ATPase superfamily. Myosin family.</text>
</comment>
<dbReference type="GO" id="GO:0005737">
    <property type="term" value="C:cytoplasm"/>
    <property type="evidence" value="ECO:0007669"/>
    <property type="project" value="TreeGrafter"/>
</dbReference>
<evidence type="ECO:0000313" key="14">
    <source>
        <dbReference type="Proteomes" id="UP000236161"/>
    </source>
</evidence>
<evidence type="ECO:0000313" key="13">
    <source>
        <dbReference type="EMBL" id="PKA47912.1"/>
    </source>
</evidence>
<dbReference type="Gene3D" id="1.20.120.720">
    <property type="entry name" value="Myosin VI head, motor domain, U50 subdomain"/>
    <property type="match status" value="1"/>
</dbReference>
<dbReference type="SUPFAM" id="SSF52540">
    <property type="entry name" value="P-loop containing nucleoside triphosphate hydrolases"/>
    <property type="match status" value="1"/>
</dbReference>
<dbReference type="AlphaFoldDB" id="A0A2H9ZXC7"/>
<dbReference type="PANTHER" id="PTHR13140:SF706">
    <property type="entry name" value="DILUTE CLASS UNCONVENTIONAL MYOSIN, ISOFORM C"/>
    <property type="match status" value="1"/>
</dbReference>
<dbReference type="InterPro" id="IPR027417">
    <property type="entry name" value="P-loop_NTPase"/>
</dbReference>
<dbReference type="GO" id="GO:0016459">
    <property type="term" value="C:myosin complex"/>
    <property type="evidence" value="ECO:0007669"/>
    <property type="project" value="UniProtKB-KW"/>
</dbReference>
<dbReference type="PROSITE" id="PS50096">
    <property type="entry name" value="IQ"/>
    <property type="match status" value="2"/>
</dbReference>
<dbReference type="Gene3D" id="1.20.58.530">
    <property type="match status" value="1"/>
</dbReference>
<dbReference type="GO" id="GO:0051015">
    <property type="term" value="F:actin filament binding"/>
    <property type="evidence" value="ECO:0007669"/>
    <property type="project" value="TreeGrafter"/>
</dbReference>
<sequence length="868" mass="98637">MRLFDEAMGPAAARSSLEVMLDAIRKTDEQPNDLPPSLPTRPTSRGRLPSSRKSLPINFAVKSAGQEFIASQREDKIEEESDEKSKTMGDEGIVKMKWVQESPDPGVPELLSYQEKPETVGSDDSKCTTSSTFKLYGQFKSVEAINYFRNKKLCVWCWLPEEKWELGNIESFSGTDANILLLNGKILRLPFENILPANPEIHDAVNDIVKLSYLNEPSVLHCLRYRFSQDMIYTKAGSVLLVFKLFKDLALCEKDTMAACRQKVGESAHVFAVADKVFDELSRGRRNQSITISGESGSGKSETVKITMQYLAILAGDEEVGFKVLKANEILESFGNAKTLQNKNSSRFRKIVELHFTDTGKMCGAKYETCVTNAANLLGCEVNELALALSTQKSHLGNYSTVQKLTLSQAFDNRDALAESVYACLFDWIVVQINKSVQVAESHSRTTISVLDICGLEYSPKNGFEQFYTNYVNERMQQYFFSHLLKREQEEYTLDGIEWSHITFPDNIECLNIFEKIDILETARTWALQRIVCIQKYLRGLLDRRSFNAMKKGVTSLQSYINVSLLLEVIRAEGARHEFQNMVKQHRAAFFIQKQVKQSLAEKAFATQQQNIVLLQSAIRGWLAREQFSKRRNMELTKCNQDSQQFDPLEVSVMAELKNRVLKAETELRLKREENSSLRQQLQQYEIRWLDYDAKMKSMEETWQKQMTSLQMSLAAAKRSLATNDAAGVAGRLNASPNYHYFNSEDTMSIETHTAEGTPAKPSGTSGVGMIRTPDGARNAVTQLVKEFEQRRRVFDDDAGFLVEVKSGQSISDINPDEEFKNLKAQFAAWKKDYEVRLRETKVALQKLGNAEATKARRKWWGKRRSTK</sequence>
<evidence type="ECO:0008006" key="15">
    <source>
        <dbReference type="Google" id="ProtNLM"/>
    </source>
</evidence>
<evidence type="ECO:0000256" key="10">
    <source>
        <dbReference type="SAM" id="MobiDB-lite"/>
    </source>
</evidence>
<dbReference type="GO" id="GO:0000146">
    <property type="term" value="F:microfilament motor activity"/>
    <property type="evidence" value="ECO:0007669"/>
    <property type="project" value="TreeGrafter"/>
</dbReference>
<dbReference type="Pfam" id="PF25369">
    <property type="entry name" value="SH3_VIII-1_N"/>
    <property type="match status" value="1"/>
</dbReference>
<keyword evidence="7 8" id="KW-0009">Actin-binding</keyword>
<dbReference type="InterPro" id="IPR000048">
    <property type="entry name" value="IQ_motif_EF-hand-BS"/>
</dbReference>